<evidence type="ECO:0000313" key="5">
    <source>
        <dbReference type="Proteomes" id="UP000005289"/>
    </source>
</evidence>
<evidence type="ECO:0000313" key="4">
    <source>
        <dbReference type="EMBL" id="AHE98240.1"/>
    </source>
</evidence>
<evidence type="ECO:0000259" key="3">
    <source>
        <dbReference type="PROSITE" id="PS51371"/>
    </source>
</evidence>
<dbReference type="PROSITE" id="PS51371">
    <property type="entry name" value="CBS"/>
    <property type="match status" value="2"/>
</dbReference>
<accession>W0DMY9</accession>
<dbReference type="InterPro" id="IPR000644">
    <property type="entry name" value="CBS_dom"/>
</dbReference>
<keyword evidence="5" id="KW-1185">Reference proteome</keyword>
<dbReference type="SMART" id="SM00116">
    <property type="entry name" value="CBS"/>
    <property type="match status" value="2"/>
</dbReference>
<sequence length="202" mass="23039">MTHENYELPRQTPIGLSDEDIRAAMHEIPGYLDISMGDFRELYHHAFRHALERLAGYTTAGQMMVPATWTVSPHMLLDEVIHGMAERALKGLPVLDDRRRVVGVLTETDLLRHFGATTFTQFLHRFVADSDTLEHSLHETPVSAIMTRPAITVEVDARFSRIVEQFHRKHSNRLPVVDRNGVLMGVLSRKDFIHAFHLEGLV</sequence>
<dbReference type="OrthoDB" id="9790355at2"/>
<feature type="domain" description="CBS" evidence="3">
    <location>
        <begin position="146"/>
        <end position="202"/>
    </location>
</feature>
<reference evidence="4 5" key="1">
    <citation type="submission" date="2013-12" db="EMBL/GenBank/DDBJ databases">
        <authorList>
            <consortium name="DOE Joint Genome Institute"/>
            <person name="Muyzer G."/>
            <person name="Huntemann M."/>
            <person name="Han J."/>
            <person name="Chen A."/>
            <person name="Kyrpides N."/>
            <person name="Mavromatis K."/>
            <person name="Markowitz V."/>
            <person name="Palaniappan K."/>
            <person name="Ivanova N."/>
            <person name="Schaumberg A."/>
            <person name="Pati A."/>
            <person name="Liolios K."/>
            <person name="Nordberg H.P."/>
            <person name="Cantor M.N."/>
            <person name="Hua S.X."/>
            <person name="Woyke T."/>
        </authorList>
    </citation>
    <scope>NUCLEOTIDE SEQUENCE [LARGE SCALE GENOMIC DNA]</scope>
    <source>
        <strain evidence="4 5">ARh 1</strain>
    </source>
</reference>
<feature type="domain" description="CBS" evidence="3">
    <location>
        <begin position="64"/>
        <end position="120"/>
    </location>
</feature>
<dbReference type="Pfam" id="PF00571">
    <property type="entry name" value="CBS"/>
    <property type="match status" value="2"/>
</dbReference>
<dbReference type="PANTHER" id="PTHR43080:SF26">
    <property type="entry name" value="REGULATORY PROTEIN"/>
    <property type="match status" value="1"/>
</dbReference>
<keyword evidence="1 2" id="KW-0129">CBS domain</keyword>
<dbReference type="Gene3D" id="3.10.580.10">
    <property type="entry name" value="CBS-domain"/>
    <property type="match status" value="1"/>
</dbReference>
<dbReference type="InterPro" id="IPR046342">
    <property type="entry name" value="CBS_dom_sf"/>
</dbReference>
<dbReference type="RefSeq" id="WP_006747620.1">
    <property type="nucleotide sequence ID" value="NZ_CP007029.1"/>
</dbReference>
<dbReference type="PANTHER" id="PTHR43080">
    <property type="entry name" value="CBS DOMAIN-CONTAINING PROTEIN CBSX3, MITOCHONDRIAL"/>
    <property type="match status" value="1"/>
</dbReference>
<dbReference type="HOGENOM" id="CLU_040681_9_0_6"/>
<dbReference type="EMBL" id="CP007029">
    <property type="protein sequence ID" value="AHE98240.1"/>
    <property type="molecule type" value="Genomic_DNA"/>
</dbReference>
<name>W0DMY9_9GAMM</name>
<proteinExistence type="predicted"/>
<dbReference type="STRING" id="713585.THITH_08150"/>
<gene>
    <name evidence="4" type="ORF">THITH_08150</name>
</gene>
<dbReference type="AlphaFoldDB" id="W0DMY9"/>
<evidence type="ECO:0000256" key="1">
    <source>
        <dbReference type="ARBA" id="ARBA00023122"/>
    </source>
</evidence>
<dbReference type="KEGG" id="tti:THITH_08150"/>
<evidence type="ECO:0000256" key="2">
    <source>
        <dbReference type="PROSITE-ProRule" id="PRU00703"/>
    </source>
</evidence>
<dbReference type="SUPFAM" id="SSF54631">
    <property type="entry name" value="CBS-domain pair"/>
    <property type="match status" value="1"/>
</dbReference>
<protein>
    <submittedName>
        <fullName evidence="4">Tail fiber assembly protein</fullName>
    </submittedName>
</protein>
<dbReference type="Proteomes" id="UP000005289">
    <property type="component" value="Chromosome"/>
</dbReference>
<dbReference type="InterPro" id="IPR051257">
    <property type="entry name" value="Diverse_CBS-Domain"/>
</dbReference>
<organism evidence="4 5">
    <name type="scientific">Thioalkalivibrio paradoxus ARh 1</name>
    <dbReference type="NCBI Taxonomy" id="713585"/>
    <lineage>
        <taxon>Bacteria</taxon>
        <taxon>Pseudomonadati</taxon>
        <taxon>Pseudomonadota</taxon>
        <taxon>Gammaproteobacteria</taxon>
        <taxon>Chromatiales</taxon>
        <taxon>Ectothiorhodospiraceae</taxon>
        <taxon>Thioalkalivibrio</taxon>
    </lineage>
</organism>